<sequence length="25" mass="2988">MLCSITCNWTLRTFVWFGCYKPITC</sequence>
<protein>
    <submittedName>
        <fullName evidence="1">Uncharacterized protein</fullName>
    </submittedName>
</protein>
<name>A0A0A9CER8_ARUDO</name>
<reference evidence="1" key="1">
    <citation type="submission" date="2014-09" db="EMBL/GenBank/DDBJ databases">
        <authorList>
            <person name="Magalhaes I.L.F."/>
            <person name="Oliveira U."/>
            <person name="Santos F.R."/>
            <person name="Vidigal T.H.D.A."/>
            <person name="Brescovit A.D."/>
            <person name="Santos A.J."/>
        </authorList>
    </citation>
    <scope>NUCLEOTIDE SEQUENCE</scope>
    <source>
        <tissue evidence="1">Shoot tissue taken approximately 20 cm above the soil surface</tissue>
    </source>
</reference>
<dbReference type="EMBL" id="GBRH01227903">
    <property type="protein sequence ID" value="JAD69992.1"/>
    <property type="molecule type" value="Transcribed_RNA"/>
</dbReference>
<organism evidence="1">
    <name type="scientific">Arundo donax</name>
    <name type="common">Giant reed</name>
    <name type="synonym">Donax arundinaceus</name>
    <dbReference type="NCBI Taxonomy" id="35708"/>
    <lineage>
        <taxon>Eukaryota</taxon>
        <taxon>Viridiplantae</taxon>
        <taxon>Streptophyta</taxon>
        <taxon>Embryophyta</taxon>
        <taxon>Tracheophyta</taxon>
        <taxon>Spermatophyta</taxon>
        <taxon>Magnoliopsida</taxon>
        <taxon>Liliopsida</taxon>
        <taxon>Poales</taxon>
        <taxon>Poaceae</taxon>
        <taxon>PACMAD clade</taxon>
        <taxon>Arundinoideae</taxon>
        <taxon>Arundineae</taxon>
        <taxon>Arundo</taxon>
    </lineage>
</organism>
<accession>A0A0A9CER8</accession>
<proteinExistence type="predicted"/>
<evidence type="ECO:0000313" key="1">
    <source>
        <dbReference type="EMBL" id="JAD69992.1"/>
    </source>
</evidence>
<dbReference type="AlphaFoldDB" id="A0A0A9CER8"/>
<reference evidence="1" key="2">
    <citation type="journal article" date="2015" name="Data Brief">
        <title>Shoot transcriptome of the giant reed, Arundo donax.</title>
        <authorList>
            <person name="Barrero R.A."/>
            <person name="Guerrero F.D."/>
            <person name="Moolhuijzen P."/>
            <person name="Goolsby J.A."/>
            <person name="Tidwell J."/>
            <person name="Bellgard S.E."/>
            <person name="Bellgard M.I."/>
        </authorList>
    </citation>
    <scope>NUCLEOTIDE SEQUENCE</scope>
    <source>
        <tissue evidence="1">Shoot tissue taken approximately 20 cm above the soil surface</tissue>
    </source>
</reference>